<protein>
    <recommendedName>
        <fullName evidence="4">DUF308 domain-containing protein</fullName>
    </recommendedName>
</protein>
<dbReference type="GeneID" id="78275337"/>
<accession>A0A1U7NN61</accession>
<dbReference type="RefSeq" id="WP_076341217.1">
    <property type="nucleotide sequence ID" value="NZ_CAPQIB010000009.1"/>
</dbReference>
<dbReference type="EMBL" id="MPKA01000060">
    <property type="protein sequence ID" value="OLU46735.1"/>
    <property type="molecule type" value="Genomic_DNA"/>
</dbReference>
<comment type="caution">
    <text evidence="2">The sequence shown here is derived from an EMBL/GenBank/DDBJ whole genome shotgun (WGS) entry which is preliminary data.</text>
</comment>
<feature type="transmembrane region" description="Helical" evidence="1">
    <location>
        <begin position="31"/>
        <end position="51"/>
    </location>
</feature>
<name>A0A1U7NN61_9FIRM</name>
<reference evidence="2 3" key="1">
    <citation type="submission" date="2016-11" db="EMBL/GenBank/DDBJ databases">
        <title>Description of two novel members of the family Erysipelotrichaceae: Ileibacterium lipovorans gen. nov., sp. nov. and Dubosiella newyorkensis, gen. nov., sp. nov.</title>
        <authorList>
            <person name="Cox L.M."/>
            <person name="Sohn J."/>
            <person name="Tyrrell K.L."/>
            <person name="Citron D.M."/>
            <person name="Lawson P.A."/>
            <person name="Patel N.B."/>
            <person name="Iizumi T."/>
            <person name="Perez-Perez G.I."/>
            <person name="Goldstein E.J."/>
            <person name="Blaser M.J."/>
        </authorList>
    </citation>
    <scope>NUCLEOTIDE SEQUENCE [LARGE SCALE GENOMIC DNA]</scope>
    <source>
        <strain evidence="2 3">NYU-BL-A4</strain>
    </source>
</reference>
<evidence type="ECO:0008006" key="4">
    <source>
        <dbReference type="Google" id="ProtNLM"/>
    </source>
</evidence>
<dbReference type="AlphaFoldDB" id="A0A1U7NN61"/>
<feature type="transmembrane region" description="Helical" evidence="1">
    <location>
        <begin position="82"/>
        <end position="108"/>
    </location>
</feature>
<evidence type="ECO:0000256" key="1">
    <source>
        <dbReference type="SAM" id="Phobius"/>
    </source>
</evidence>
<proteinExistence type="predicted"/>
<keyword evidence="3" id="KW-1185">Reference proteome</keyword>
<keyword evidence="1" id="KW-1133">Transmembrane helix</keyword>
<dbReference type="Proteomes" id="UP000186705">
    <property type="component" value="Unassembled WGS sequence"/>
</dbReference>
<evidence type="ECO:0000313" key="3">
    <source>
        <dbReference type="Proteomes" id="UP000186705"/>
    </source>
</evidence>
<dbReference type="OrthoDB" id="1641596at2"/>
<dbReference type="STRING" id="1862672.BO225_05160"/>
<feature type="transmembrane region" description="Helical" evidence="1">
    <location>
        <begin position="58"/>
        <end position="76"/>
    </location>
</feature>
<sequence>MHEVWMSVVTGFILIISGLFCVCIPNRIFSLILNLSVIYFLINTVYLLYLFSKKRKKIDLLFAFLSLFFVLFLMEYRQFPEWIIRVMFASYCLLIGISCTVQVGIHYINGMKGSFFFLLLGIAYIGLGLFLLWSNMVTTDRLLQFFGLYFMILGVQYLHDSWQSVQPEKKYRWKRSFRIMIPPIFAVFIPDRVIQGINAYLQEGKTIDLSEYKSDQEPQLKVMVHVGPDGFQKIGHICFAYKDLVYSYGNYDAQSFHLMQTLGDGVFFNVELNQYIANAMRAENNSIFEYGICLEPKEQALVERELRKLQANSYRWYCELEKTGDYDHFYQYAQDYPCRLHYRTGAKFYKIKQGKFKTYWVCGDNCASFIDWILGQLGSDVLSIRGIITPGSYFEFLETEYMKKSSPVVYRKVHPWNKELAKMYTGSYKKKRFKTS</sequence>
<keyword evidence="1" id="KW-0472">Membrane</keyword>
<evidence type="ECO:0000313" key="2">
    <source>
        <dbReference type="EMBL" id="OLU46735.1"/>
    </source>
</evidence>
<gene>
    <name evidence="2" type="ORF">BO225_05160</name>
</gene>
<feature type="transmembrane region" description="Helical" evidence="1">
    <location>
        <begin position="115"/>
        <end position="136"/>
    </location>
</feature>
<organism evidence="2 3">
    <name type="scientific">Dubosiella newyorkensis</name>
    <dbReference type="NCBI Taxonomy" id="1862672"/>
    <lineage>
        <taxon>Bacteria</taxon>
        <taxon>Bacillati</taxon>
        <taxon>Bacillota</taxon>
        <taxon>Erysipelotrichia</taxon>
        <taxon>Erysipelotrichales</taxon>
        <taxon>Erysipelotrichaceae</taxon>
        <taxon>Dubosiella</taxon>
    </lineage>
</organism>
<keyword evidence="1" id="KW-0812">Transmembrane</keyword>